<name>A0A7V1BI78_9RHOB</name>
<sequence>MLLWEGSSRWVMHARTRFMFYRKERALYNYNRYASRSLGLHRKNVTSRSICQMGLVNIDIDLLRTLIVVADTGNFTKAGDRLLRSQSAISLQIKRLEDFVGEQLVDRQKDMQLTTAGEMVRSYAYDILKLNDQLVSSFEDVAGNRVVKIGTPDDYAQLFLPSVIREYSKLNGNIEFQVVSDLSTNLANMVQNGEIDLALITRTGDMAGINLTTEPLCWVAKYGYERDDGPVKLALFPEGCEVRQLATSSLNKAGLKWSVVCTSKQLSPLSAMILTGKAIGVLPSRAVPKDLIRIGSEFGLPNLPNADLILKLAPQADAVTQDIGKAIAHGFSAY</sequence>
<organism evidence="6 7">
    <name type="scientific">Sulfitobacter litoralis</name>
    <dbReference type="NCBI Taxonomy" id="335975"/>
    <lineage>
        <taxon>Bacteria</taxon>
        <taxon>Pseudomonadati</taxon>
        <taxon>Pseudomonadota</taxon>
        <taxon>Alphaproteobacteria</taxon>
        <taxon>Rhodobacterales</taxon>
        <taxon>Roseobacteraceae</taxon>
        <taxon>Sulfitobacter</taxon>
    </lineage>
</organism>
<dbReference type="EMBL" id="DRFN01000049">
    <property type="protein sequence ID" value="HDZ53413.1"/>
    <property type="molecule type" value="Genomic_DNA"/>
</dbReference>
<dbReference type="SUPFAM" id="SSF53850">
    <property type="entry name" value="Periplasmic binding protein-like II"/>
    <property type="match status" value="1"/>
</dbReference>
<dbReference type="InterPro" id="IPR036388">
    <property type="entry name" value="WH-like_DNA-bd_sf"/>
</dbReference>
<dbReference type="InterPro" id="IPR036390">
    <property type="entry name" value="WH_DNA-bd_sf"/>
</dbReference>
<dbReference type="Pfam" id="PF03466">
    <property type="entry name" value="LysR_substrate"/>
    <property type="match status" value="1"/>
</dbReference>
<keyword evidence="2" id="KW-0805">Transcription regulation</keyword>
<dbReference type="GO" id="GO:0003700">
    <property type="term" value="F:DNA-binding transcription factor activity"/>
    <property type="evidence" value="ECO:0007669"/>
    <property type="project" value="InterPro"/>
</dbReference>
<evidence type="ECO:0000256" key="1">
    <source>
        <dbReference type="ARBA" id="ARBA00009437"/>
    </source>
</evidence>
<evidence type="ECO:0000259" key="5">
    <source>
        <dbReference type="PROSITE" id="PS50931"/>
    </source>
</evidence>
<dbReference type="GO" id="GO:0003677">
    <property type="term" value="F:DNA binding"/>
    <property type="evidence" value="ECO:0007669"/>
    <property type="project" value="UniProtKB-KW"/>
</dbReference>
<evidence type="ECO:0000313" key="7">
    <source>
        <dbReference type="Proteomes" id="UP000885704"/>
    </source>
</evidence>
<keyword evidence="3" id="KW-0238">DNA-binding</keyword>
<dbReference type="PRINTS" id="PR00039">
    <property type="entry name" value="HTHLYSR"/>
</dbReference>
<dbReference type="SUPFAM" id="SSF46785">
    <property type="entry name" value="Winged helix' DNA-binding domain"/>
    <property type="match status" value="1"/>
</dbReference>
<comment type="caution">
    <text evidence="6">The sequence shown here is derived from an EMBL/GenBank/DDBJ whole genome shotgun (WGS) entry which is preliminary data.</text>
</comment>
<dbReference type="PANTHER" id="PTHR30579">
    <property type="entry name" value="TRANSCRIPTIONAL REGULATOR"/>
    <property type="match status" value="1"/>
</dbReference>
<dbReference type="PANTHER" id="PTHR30579:SF7">
    <property type="entry name" value="HTH-TYPE TRANSCRIPTIONAL REGULATOR LRHA-RELATED"/>
    <property type="match status" value="1"/>
</dbReference>
<comment type="similarity">
    <text evidence="1">Belongs to the LysR transcriptional regulatory family.</text>
</comment>
<evidence type="ECO:0000313" key="6">
    <source>
        <dbReference type="EMBL" id="HDZ53413.1"/>
    </source>
</evidence>
<dbReference type="AlphaFoldDB" id="A0A7V1BI78"/>
<dbReference type="InterPro" id="IPR005119">
    <property type="entry name" value="LysR_subst-bd"/>
</dbReference>
<gene>
    <name evidence="6" type="ORF">ENH63_16920</name>
</gene>
<proteinExistence type="inferred from homology"/>
<evidence type="ECO:0000256" key="3">
    <source>
        <dbReference type="ARBA" id="ARBA00023125"/>
    </source>
</evidence>
<accession>A0A7V1BI78</accession>
<dbReference type="Proteomes" id="UP000885704">
    <property type="component" value="Unassembled WGS sequence"/>
</dbReference>
<reference evidence="6" key="1">
    <citation type="journal article" date="2020" name="mSystems">
        <title>Genome- and Community-Level Interaction Insights into Carbon Utilization and Element Cycling Functions of Hydrothermarchaeota in Hydrothermal Sediment.</title>
        <authorList>
            <person name="Zhou Z."/>
            <person name="Liu Y."/>
            <person name="Xu W."/>
            <person name="Pan J."/>
            <person name="Luo Z.H."/>
            <person name="Li M."/>
        </authorList>
    </citation>
    <scope>NUCLEOTIDE SEQUENCE [LARGE SCALE GENOMIC DNA]</scope>
    <source>
        <strain evidence="6">HyVt-323</strain>
    </source>
</reference>
<dbReference type="PROSITE" id="PS50931">
    <property type="entry name" value="HTH_LYSR"/>
    <property type="match status" value="1"/>
</dbReference>
<evidence type="ECO:0000256" key="4">
    <source>
        <dbReference type="ARBA" id="ARBA00023163"/>
    </source>
</evidence>
<dbReference type="Gene3D" id="3.40.190.10">
    <property type="entry name" value="Periplasmic binding protein-like II"/>
    <property type="match status" value="2"/>
</dbReference>
<dbReference type="InterPro" id="IPR050176">
    <property type="entry name" value="LTTR"/>
</dbReference>
<dbReference type="Gene3D" id="1.10.10.10">
    <property type="entry name" value="Winged helix-like DNA-binding domain superfamily/Winged helix DNA-binding domain"/>
    <property type="match status" value="1"/>
</dbReference>
<keyword evidence="4" id="KW-0804">Transcription</keyword>
<protein>
    <submittedName>
        <fullName evidence="6">LysR family transcriptional regulator</fullName>
    </submittedName>
</protein>
<dbReference type="InterPro" id="IPR000847">
    <property type="entry name" value="LysR_HTH_N"/>
</dbReference>
<evidence type="ECO:0000256" key="2">
    <source>
        <dbReference type="ARBA" id="ARBA00023015"/>
    </source>
</evidence>
<dbReference type="Pfam" id="PF00126">
    <property type="entry name" value="HTH_1"/>
    <property type="match status" value="1"/>
</dbReference>
<feature type="domain" description="HTH lysR-type" evidence="5">
    <location>
        <begin position="58"/>
        <end position="114"/>
    </location>
</feature>